<dbReference type="PANTHER" id="PTHR47773">
    <property type="entry name" value="SI:DKEY-9I5.2-RELATED"/>
    <property type="match status" value="1"/>
</dbReference>
<keyword evidence="4" id="KW-1185">Reference proteome</keyword>
<reference evidence="3 4" key="1">
    <citation type="submission" date="2023-09" db="EMBL/GenBank/DDBJ databases">
        <authorList>
            <person name="Wang M."/>
        </authorList>
    </citation>
    <scope>NUCLEOTIDE SEQUENCE [LARGE SCALE GENOMIC DNA]</scope>
    <source>
        <strain evidence="3">GT-2023</strain>
        <tissue evidence="3">Liver</tissue>
    </source>
</reference>
<comment type="caution">
    <text evidence="3">The sequence shown here is derived from an EMBL/GenBank/DDBJ whole genome shotgun (WGS) entry which is preliminary data.</text>
</comment>
<feature type="domain" description="DUF6729" evidence="2">
    <location>
        <begin position="14"/>
        <end position="65"/>
    </location>
</feature>
<accession>A0ABR3N4A2</accession>
<dbReference type="Proteomes" id="UP001558613">
    <property type="component" value="Unassembled WGS sequence"/>
</dbReference>
<dbReference type="InterPro" id="IPR046616">
    <property type="entry name" value="DUF6729"/>
</dbReference>
<evidence type="ECO:0000259" key="2">
    <source>
        <dbReference type="Pfam" id="PF20499"/>
    </source>
</evidence>
<evidence type="ECO:0000313" key="4">
    <source>
        <dbReference type="Proteomes" id="UP001558613"/>
    </source>
</evidence>
<evidence type="ECO:0000256" key="1">
    <source>
        <dbReference type="SAM" id="SignalP"/>
    </source>
</evidence>
<protein>
    <recommendedName>
        <fullName evidence="2">DUF6729 domain-containing protein</fullName>
    </recommendedName>
</protein>
<feature type="chain" id="PRO_5045635560" description="DUF6729 domain-containing protein" evidence="1">
    <location>
        <begin position="22"/>
        <end position="121"/>
    </location>
</feature>
<gene>
    <name evidence="3" type="ORF">QQF64_030673</name>
</gene>
<feature type="signal peptide" evidence="1">
    <location>
        <begin position="1"/>
        <end position="21"/>
    </location>
</feature>
<evidence type="ECO:0000313" key="3">
    <source>
        <dbReference type="EMBL" id="KAL1271657.1"/>
    </source>
</evidence>
<keyword evidence="1" id="KW-0732">Signal</keyword>
<dbReference type="EMBL" id="JAYMGO010000007">
    <property type="protein sequence ID" value="KAL1271657.1"/>
    <property type="molecule type" value="Genomic_DNA"/>
</dbReference>
<dbReference type="PANTHER" id="PTHR47773:SF1">
    <property type="entry name" value="C2H2-TYPE DOMAIN-CONTAINING PROTEIN"/>
    <property type="match status" value="1"/>
</dbReference>
<dbReference type="Pfam" id="PF20499">
    <property type="entry name" value="DUF6729"/>
    <property type="match status" value="1"/>
</dbReference>
<sequence>MTVCGFTILNFLGFFHSPVFFWRPVGVWHYSLRCPRSDCPPRYSQKAFLYRCGYLKTVRQICHMHGVDKQVICLLRDRTKGNTMAMVWRQVLESHCEEYLQRKDLIHYPPQPVQKSWEDHL</sequence>
<name>A0ABR3N4A2_9TELE</name>
<proteinExistence type="predicted"/>
<organism evidence="3 4">
    <name type="scientific">Cirrhinus molitorella</name>
    <name type="common">mud carp</name>
    <dbReference type="NCBI Taxonomy" id="172907"/>
    <lineage>
        <taxon>Eukaryota</taxon>
        <taxon>Metazoa</taxon>
        <taxon>Chordata</taxon>
        <taxon>Craniata</taxon>
        <taxon>Vertebrata</taxon>
        <taxon>Euteleostomi</taxon>
        <taxon>Actinopterygii</taxon>
        <taxon>Neopterygii</taxon>
        <taxon>Teleostei</taxon>
        <taxon>Ostariophysi</taxon>
        <taxon>Cypriniformes</taxon>
        <taxon>Cyprinidae</taxon>
        <taxon>Labeoninae</taxon>
        <taxon>Labeonini</taxon>
        <taxon>Cirrhinus</taxon>
    </lineage>
</organism>